<dbReference type="Proteomes" id="UP000186594">
    <property type="component" value="Unassembled WGS sequence"/>
</dbReference>
<name>A0A1U7LI11_NEOID</name>
<evidence type="ECO:0000313" key="2">
    <source>
        <dbReference type="Proteomes" id="UP000186594"/>
    </source>
</evidence>
<dbReference type="EMBL" id="LXFE01003530">
    <property type="protein sequence ID" value="OLL22296.1"/>
    <property type="molecule type" value="Genomic_DNA"/>
</dbReference>
<comment type="caution">
    <text evidence="1">The sequence shown here is derived from an EMBL/GenBank/DDBJ whole genome shotgun (WGS) entry which is preliminary data.</text>
</comment>
<evidence type="ECO:0000313" key="1">
    <source>
        <dbReference type="EMBL" id="OLL22296.1"/>
    </source>
</evidence>
<gene>
    <name evidence="1" type="ORF">NEOLI_005379</name>
</gene>
<proteinExistence type="predicted"/>
<organism evidence="1 2">
    <name type="scientific">Neolecta irregularis (strain DAH-3)</name>
    <dbReference type="NCBI Taxonomy" id="1198029"/>
    <lineage>
        <taxon>Eukaryota</taxon>
        <taxon>Fungi</taxon>
        <taxon>Dikarya</taxon>
        <taxon>Ascomycota</taxon>
        <taxon>Taphrinomycotina</taxon>
        <taxon>Neolectales</taxon>
        <taxon>Neolectaceae</taxon>
        <taxon>Neolecta</taxon>
    </lineage>
</organism>
<dbReference type="AlphaFoldDB" id="A0A1U7LI11"/>
<sequence>MRIPKNIANLLWITFIRYSSKRFHITAYSSTNPLETYNDIEEMDGALYLATEKSPPPSFSFCRGTLYYDGIPLMPHPLVDDVGGITASTQAELGAPHKWILHRNGEINLFKDDGTILKLILCGRLWGYYTSTERPVGCEDMKLLVVRS</sequence>
<keyword evidence="2" id="KW-1185">Reference proteome</keyword>
<protein>
    <submittedName>
        <fullName evidence="1">Uncharacterized protein</fullName>
    </submittedName>
</protein>
<reference evidence="1 2" key="1">
    <citation type="submission" date="2016-04" db="EMBL/GenBank/DDBJ databases">
        <title>Evolutionary innovation and constraint leading to complex multicellularity in the Ascomycota.</title>
        <authorList>
            <person name="Cisse O."/>
            <person name="Nguyen A."/>
            <person name="Hewitt D.A."/>
            <person name="Jedd G."/>
            <person name="Stajich J.E."/>
        </authorList>
    </citation>
    <scope>NUCLEOTIDE SEQUENCE [LARGE SCALE GENOMIC DNA]</scope>
    <source>
        <strain evidence="1 2">DAH-3</strain>
    </source>
</reference>
<accession>A0A1U7LI11</accession>